<protein>
    <recommendedName>
        <fullName evidence="1">Chitin-binding type-2 domain-containing protein</fullName>
    </recommendedName>
</protein>
<dbReference type="SMART" id="SM00494">
    <property type="entry name" value="ChtBD2"/>
    <property type="match status" value="1"/>
</dbReference>
<name>A0A7M5WVG8_9CNID</name>
<dbReference type="GO" id="GO:0005576">
    <property type="term" value="C:extracellular region"/>
    <property type="evidence" value="ECO:0007669"/>
    <property type="project" value="InterPro"/>
</dbReference>
<dbReference type="OrthoDB" id="6020543at2759"/>
<reference evidence="2" key="1">
    <citation type="submission" date="2021-01" db="UniProtKB">
        <authorList>
            <consortium name="EnsemblMetazoa"/>
        </authorList>
    </citation>
    <scope>IDENTIFICATION</scope>
</reference>
<dbReference type="AlphaFoldDB" id="A0A7M5WVG8"/>
<dbReference type="InterPro" id="IPR036508">
    <property type="entry name" value="Chitin-bd_dom_sf"/>
</dbReference>
<accession>A0A7M5WVG8</accession>
<dbReference type="Gene3D" id="2.170.140.10">
    <property type="entry name" value="Chitin binding domain"/>
    <property type="match status" value="1"/>
</dbReference>
<evidence type="ECO:0000313" key="2">
    <source>
        <dbReference type="EnsemblMetazoa" id="CLYHEMP013783.1"/>
    </source>
</evidence>
<sequence>MNTFQLYLILRNGVTYGQFYHRALDTNDITVATSNICFGQVGIARDIFSTERPGHNVGSFPYGTENIRFLLNDYPQQVEYYSNEGGSNTDLGSWVYRLSAAQHRQVESKFDFCEHDTDNIKCTWRQAAIECIEEDCKKVQGGNGFFLTGGRRRRRSLSTEELQSRSDRFCEYRDDGEFVFPLDCRGYFICDGGKVSFASCPEGQHFHPKLRTCVVESQYSCLSRMPIQKDMRSTDISTISVSVDNPMQTIKTLSKLWTLNLRIKPKAITYTNDTSVFYAVYNAPFFLPTQYQTPSILMERGSTKLKVCGSFNYPSPSTCQTIPTPLPPNKFTRVQIQQIPNGADSKFIVKYNGVIQYVGTPTNLQVFKDVKVYPRDPSMAPANAETKYYKFNSGIRPGHVIETLPKLYDTWDLTLSFTPLGAKTGDTNILHATRYFDSHVQGVLKIDFMDGTTRLRICSPSITFGSSNCVRFFRPFEVNKLVTINIQRNRNSFIITVREPQYFVIRFNDPASRLMDDVNVYVSDYWMPSANAVLEAYQFQTPLPIAN</sequence>
<dbReference type="InterPro" id="IPR002557">
    <property type="entry name" value="Chitin-bd_dom"/>
</dbReference>
<dbReference type="GO" id="GO:0008061">
    <property type="term" value="F:chitin binding"/>
    <property type="evidence" value="ECO:0007669"/>
    <property type="project" value="InterPro"/>
</dbReference>
<feature type="domain" description="Chitin-binding type-2" evidence="1">
    <location>
        <begin position="167"/>
        <end position="223"/>
    </location>
</feature>
<keyword evidence="3" id="KW-1185">Reference proteome</keyword>
<proteinExistence type="predicted"/>
<dbReference type="Proteomes" id="UP000594262">
    <property type="component" value="Unplaced"/>
</dbReference>
<dbReference type="SUPFAM" id="SSF57625">
    <property type="entry name" value="Invertebrate chitin-binding proteins"/>
    <property type="match status" value="1"/>
</dbReference>
<organism evidence="2 3">
    <name type="scientific">Clytia hemisphaerica</name>
    <dbReference type="NCBI Taxonomy" id="252671"/>
    <lineage>
        <taxon>Eukaryota</taxon>
        <taxon>Metazoa</taxon>
        <taxon>Cnidaria</taxon>
        <taxon>Hydrozoa</taxon>
        <taxon>Hydroidolina</taxon>
        <taxon>Leptothecata</taxon>
        <taxon>Obeliida</taxon>
        <taxon>Clytiidae</taxon>
        <taxon>Clytia</taxon>
    </lineage>
</organism>
<dbReference type="EnsemblMetazoa" id="CLYHEMT013783.1">
    <property type="protein sequence ID" value="CLYHEMP013783.1"/>
    <property type="gene ID" value="CLYHEMG013783"/>
</dbReference>
<evidence type="ECO:0000313" key="3">
    <source>
        <dbReference type="Proteomes" id="UP000594262"/>
    </source>
</evidence>
<dbReference type="PROSITE" id="PS50940">
    <property type="entry name" value="CHIT_BIND_II"/>
    <property type="match status" value="1"/>
</dbReference>
<dbReference type="Pfam" id="PF01607">
    <property type="entry name" value="CBM_14"/>
    <property type="match status" value="1"/>
</dbReference>
<evidence type="ECO:0000259" key="1">
    <source>
        <dbReference type="PROSITE" id="PS50940"/>
    </source>
</evidence>